<dbReference type="GO" id="GO:0030170">
    <property type="term" value="F:pyridoxal phosphate binding"/>
    <property type="evidence" value="ECO:0007669"/>
    <property type="project" value="TreeGrafter"/>
</dbReference>
<dbReference type="PIRSF" id="PIRSF000390">
    <property type="entry name" value="PLP_StrS"/>
    <property type="match status" value="1"/>
</dbReference>
<accession>A0A2Z4Y8B1</accession>
<protein>
    <submittedName>
        <fullName evidence="6">UDP-4-amino-4-deoxy-L-arabinose--oxoglutarate aminotransferase</fullName>
    </submittedName>
</protein>
<dbReference type="Gene3D" id="3.40.640.10">
    <property type="entry name" value="Type I PLP-dependent aspartate aminotransferase-like (Major domain)"/>
    <property type="match status" value="1"/>
</dbReference>
<dbReference type="Gene3D" id="3.90.1150.10">
    <property type="entry name" value="Aspartate Aminotransferase, domain 1"/>
    <property type="match status" value="1"/>
</dbReference>
<dbReference type="GO" id="GO:0008483">
    <property type="term" value="F:transaminase activity"/>
    <property type="evidence" value="ECO:0007669"/>
    <property type="project" value="UniProtKB-KW"/>
</dbReference>
<dbReference type="EMBL" id="CP030759">
    <property type="protein sequence ID" value="AXA37058.1"/>
    <property type="molecule type" value="Genomic_DNA"/>
</dbReference>
<evidence type="ECO:0000313" key="6">
    <source>
        <dbReference type="EMBL" id="AXA37058.1"/>
    </source>
</evidence>
<comment type="similarity">
    <text evidence="2 5">Belongs to the DegT/DnrJ/EryC1 family.</text>
</comment>
<evidence type="ECO:0000256" key="2">
    <source>
        <dbReference type="ARBA" id="ARBA00037999"/>
    </source>
</evidence>
<dbReference type="PANTHER" id="PTHR30244">
    <property type="entry name" value="TRANSAMINASE"/>
    <property type="match status" value="1"/>
</dbReference>
<dbReference type="InterPro" id="IPR015421">
    <property type="entry name" value="PyrdxlP-dep_Trfase_major"/>
</dbReference>
<dbReference type="AlphaFoldDB" id="A0A2Z4Y8B1"/>
<gene>
    <name evidence="6" type="ORF">BRCON_2281</name>
</gene>
<feature type="modified residue" description="N6-(pyridoxal phosphate)lysine" evidence="4">
    <location>
        <position position="192"/>
    </location>
</feature>
<keyword evidence="6" id="KW-0032">Aminotransferase</keyword>
<evidence type="ECO:0000256" key="1">
    <source>
        <dbReference type="ARBA" id="ARBA00022898"/>
    </source>
</evidence>
<keyword evidence="6" id="KW-0808">Transferase</keyword>
<dbReference type="InterPro" id="IPR015424">
    <property type="entry name" value="PyrdxlP-dep_Trfase"/>
</dbReference>
<dbReference type="Pfam" id="PF01041">
    <property type="entry name" value="DegT_DnrJ_EryC1"/>
    <property type="match status" value="1"/>
</dbReference>
<dbReference type="GO" id="GO:0000271">
    <property type="term" value="P:polysaccharide biosynthetic process"/>
    <property type="evidence" value="ECO:0007669"/>
    <property type="project" value="TreeGrafter"/>
</dbReference>
<evidence type="ECO:0000313" key="7">
    <source>
        <dbReference type="Proteomes" id="UP000262583"/>
    </source>
</evidence>
<dbReference type="SUPFAM" id="SSF53383">
    <property type="entry name" value="PLP-dependent transferases"/>
    <property type="match status" value="1"/>
</dbReference>
<evidence type="ECO:0000256" key="5">
    <source>
        <dbReference type="RuleBase" id="RU004508"/>
    </source>
</evidence>
<feature type="active site" description="Proton acceptor" evidence="3">
    <location>
        <position position="192"/>
    </location>
</feature>
<evidence type="ECO:0000256" key="4">
    <source>
        <dbReference type="PIRSR" id="PIRSR000390-2"/>
    </source>
</evidence>
<dbReference type="CDD" id="cd00616">
    <property type="entry name" value="AHBA_syn"/>
    <property type="match status" value="1"/>
</dbReference>
<sequence>MKTKTMIPFIDLPSTHKDFLNRYFGELRELFETCDFIGASSKRAAEFEEAFARYIGVKHALGVNSGTDALLLALDAVGVRAGDEVILPAFGFIATADVVVRLGARPVLVDVQPDTFNVDPAAIEAAITPRTKAIIPVHLFGQACDMDPILEIAARHHLPVIEDVAQACGATYKGKRLGALGTFGAFSFYPTKNIGAAGDAGMITTNDDELAERIRQFRDHGRTPSGAFVCIGYNSRLDTIQALYLQHKLEDLDDSILDRIENARLYNRIFEEYKAQAAAIDQPVDLELPQVAEDFTHTFNLYTIKMGDRDRLRAFLTEKRIGSAIYYPLPLHRMPALEFLGYAEGAFPVAEECARRCLSLPVWPGLTRQQVRTVAETVIEFFENNPMR</sequence>
<reference evidence="6 7" key="1">
    <citation type="submission" date="2018-05" db="EMBL/GenBank/DDBJ databases">
        <title>A metagenomic window into the 2 km-deep terrestrial subsurface aquifer revealed taxonomically and functionally diverse microbial community comprising novel uncultured bacterial lineages.</title>
        <authorList>
            <person name="Kadnikov V.V."/>
            <person name="Mardanov A.V."/>
            <person name="Beletsky A.V."/>
            <person name="Banks D."/>
            <person name="Pimenov N.V."/>
            <person name="Frank Y.A."/>
            <person name="Karnachuk O.V."/>
            <person name="Ravin N.V."/>
        </authorList>
    </citation>
    <scope>NUCLEOTIDE SEQUENCE [LARGE SCALE GENOMIC DNA]</scope>
    <source>
        <strain evidence="6">BY</strain>
    </source>
</reference>
<dbReference type="InterPro" id="IPR000653">
    <property type="entry name" value="DegT/StrS_aminotransferase"/>
</dbReference>
<dbReference type="Proteomes" id="UP000262583">
    <property type="component" value="Chromosome"/>
</dbReference>
<keyword evidence="1 4" id="KW-0663">Pyridoxal phosphate</keyword>
<dbReference type="InterPro" id="IPR015422">
    <property type="entry name" value="PyrdxlP-dep_Trfase_small"/>
</dbReference>
<dbReference type="KEGG" id="schv:BRCON_2281"/>
<organism evidence="6 7">
    <name type="scientific">Sumerlaea chitinivorans</name>
    <dbReference type="NCBI Taxonomy" id="2250252"/>
    <lineage>
        <taxon>Bacteria</taxon>
        <taxon>Candidatus Sumerlaeota</taxon>
        <taxon>Candidatus Sumerlaeia</taxon>
        <taxon>Candidatus Sumerlaeales</taxon>
        <taxon>Candidatus Sumerlaeaceae</taxon>
        <taxon>Candidatus Sumerlaea</taxon>
    </lineage>
</organism>
<dbReference type="PANTHER" id="PTHR30244:SF36">
    <property type="entry name" value="3-OXO-GLUCOSE-6-PHOSPHATE:GLUTAMATE AMINOTRANSFERASE"/>
    <property type="match status" value="1"/>
</dbReference>
<proteinExistence type="inferred from homology"/>
<evidence type="ECO:0000256" key="3">
    <source>
        <dbReference type="PIRSR" id="PIRSR000390-1"/>
    </source>
</evidence>
<name>A0A2Z4Y8B1_SUMC1</name>